<organism evidence="1">
    <name type="scientific">Arundo donax</name>
    <name type="common">Giant reed</name>
    <name type="synonym">Donax arundinaceus</name>
    <dbReference type="NCBI Taxonomy" id="35708"/>
    <lineage>
        <taxon>Eukaryota</taxon>
        <taxon>Viridiplantae</taxon>
        <taxon>Streptophyta</taxon>
        <taxon>Embryophyta</taxon>
        <taxon>Tracheophyta</taxon>
        <taxon>Spermatophyta</taxon>
        <taxon>Magnoliopsida</taxon>
        <taxon>Liliopsida</taxon>
        <taxon>Poales</taxon>
        <taxon>Poaceae</taxon>
        <taxon>PACMAD clade</taxon>
        <taxon>Arundinoideae</taxon>
        <taxon>Arundineae</taxon>
        <taxon>Arundo</taxon>
    </lineage>
</organism>
<reference evidence="1" key="1">
    <citation type="submission" date="2014-09" db="EMBL/GenBank/DDBJ databases">
        <authorList>
            <person name="Magalhaes I.L.F."/>
            <person name="Oliveira U."/>
            <person name="Santos F.R."/>
            <person name="Vidigal T.H.D.A."/>
            <person name="Brescovit A.D."/>
            <person name="Santos A.J."/>
        </authorList>
    </citation>
    <scope>NUCLEOTIDE SEQUENCE</scope>
    <source>
        <tissue evidence="1">Shoot tissue taken approximately 20 cm above the soil surface</tissue>
    </source>
</reference>
<dbReference type="EMBL" id="GBRH01226012">
    <property type="protein sequence ID" value="JAD71883.1"/>
    <property type="molecule type" value="Transcribed_RNA"/>
</dbReference>
<evidence type="ECO:0000313" key="1">
    <source>
        <dbReference type="EMBL" id="JAD71883.1"/>
    </source>
</evidence>
<reference evidence="1" key="2">
    <citation type="journal article" date="2015" name="Data Brief">
        <title>Shoot transcriptome of the giant reed, Arundo donax.</title>
        <authorList>
            <person name="Barrero R.A."/>
            <person name="Guerrero F.D."/>
            <person name="Moolhuijzen P."/>
            <person name="Goolsby J.A."/>
            <person name="Tidwell J."/>
            <person name="Bellgard S.E."/>
            <person name="Bellgard M.I."/>
        </authorList>
    </citation>
    <scope>NUCLEOTIDE SEQUENCE</scope>
    <source>
        <tissue evidence="1">Shoot tissue taken approximately 20 cm above the soil surface</tissue>
    </source>
</reference>
<protein>
    <submittedName>
        <fullName evidence="1">Uncharacterized protein</fullName>
    </submittedName>
</protein>
<name>A0A0A9CBQ0_ARUDO</name>
<dbReference type="AlphaFoldDB" id="A0A0A9CBQ0"/>
<sequence length="23" mass="2815">MICLYHCNLYIFINKIRSVLPIF</sequence>
<accession>A0A0A9CBQ0</accession>
<proteinExistence type="predicted"/>